<evidence type="ECO:0000256" key="9">
    <source>
        <dbReference type="ARBA" id="ARBA00023125"/>
    </source>
</evidence>
<keyword evidence="3 11" id="KW-0808">Transferase</keyword>
<dbReference type="NCBIfam" id="NF010009">
    <property type="entry name" value="PRK13482.1"/>
    <property type="match status" value="1"/>
</dbReference>
<keyword evidence="14" id="KW-1185">Reference proteome</keyword>
<keyword evidence="9 11" id="KW-0238">DNA-binding</keyword>
<keyword evidence="8 11" id="KW-0460">Magnesium</keyword>
<dbReference type="GO" id="GO:0006281">
    <property type="term" value="P:DNA repair"/>
    <property type="evidence" value="ECO:0007669"/>
    <property type="project" value="UniProtKB-UniRule"/>
</dbReference>
<proteinExistence type="inferred from homology"/>
<gene>
    <name evidence="11" type="primary">disA</name>
    <name evidence="13" type="ORF">SAMN05216565_11675</name>
</gene>
<comment type="subunit">
    <text evidence="11">Homooctamer.</text>
</comment>
<comment type="similarity">
    <text evidence="11">Belongs to the DisA family.</text>
</comment>
<dbReference type="OrthoDB" id="41841at2"/>
<dbReference type="SUPFAM" id="SSF143597">
    <property type="entry name" value="YojJ-like"/>
    <property type="match status" value="1"/>
</dbReference>
<dbReference type="Pfam" id="PF02457">
    <property type="entry name" value="DAC"/>
    <property type="match status" value="1"/>
</dbReference>
<dbReference type="Gene3D" id="3.40.1700.10">
    <property type="entry name" value="DNA integrity scanning protein, DisA, N-terminal domain"/>
    <property type="match status" value="1"/>
</dbReference>
<dbReference type="STRING" id="930152.SAMN05216565_11675"/>
<feature type="binding site" evidence="11">
    <location>
        <position position="93"/>
    </location>
    <ligand>
        <name>ATP</name>
        <dbReference type="ChEBI" id="CHEBI:30616"/>
    </ligand>
</feature>
<dbReference type="Gene3D" id="1.20.1260.110">
    <property type="entry name" value="DNA integrity scanning linker region"/>
    <property type="match status" value="1"/>
</dbReference>
<dbReference type="Pfam" id="PF10635">
    <property type="entry name" value="DisA-linker"/>
    <property type="match status" value="1"/>
</dbReference>
<evidence type="ECO:0000259" key="12">
    <source>
        <dbReference type="PROSITE" id="PS51794"/>
    </source>
</evidence>
<dbReference type="GO" id="GO:0004016">
    <property type="term" value="F:adenylate cyclase activity"/>
    <property type="evidence" value="ECO:0007669"/>
    <property type="project" value="TreeGrafter"/>
</dbReference>
<dbReference type="HAMAP" id="MF_01438">
    <property type="entry name" value="DisA"/>
    <property type="match status" value="1"/>
</dbReference>
<comment type="function">
    <text evidence="11">Has also diadenylate cyclase activity, catalyzing the condensation of 2 ATP molecules into cyclic di-AMP (c-di-AMP). c-di-AMP acts as a signaling molecule that couples DNA integrity with progression of sporulation. The rise in c-di-AMP level generated by DisA while scanning the chromosome, operates as a positive signal that advances sporulation; upon encountering a lesion, the DisA focus arrests at the damaged site and halts c-di-AMP synthesis.</text>
</comment>
<dbReference type="PROSITE" id="PS51794">
    <property type="entry name" value="DAC"/>
    <property type="match status" value="1"/>
</dbReference>
<dbReference type="GO" id="GO:0003677">
    <property type="term" value="F:DNA binding"/>
    <property type="evidence" value="ECO:0007669"/>
    <property type="project" value="UniProtKB-UniRule"/>
</dbReference>
<dbReference type="SUPFAM" id="SSF47781">
    <property type="entry name" value="RuvA domain 2-like"/>
    <property type="match status" value="1"/>
</dbReference>
<dbReference type="RefSeq" id="WP_090859103.1">
    <property type="nucleotide sequence ID" value="NZ_FNJU01000016.1"/>
</dbReference>
<evidence type="ECO:0000256" key="1">
    <source>
        <dbReference type="ARBA" id="ARBA00000877"/>
    </source>
</evidence>
<comment type="cofactor">
    <cofactor evidence="2 11">
        <name>Mg(2+)</name>
        <dbReference type="ChEBI" id="CHEBI:18420"/>
    </cofactor>
</comment>
<dbReference type="Gene3D" id="1.10.150.20">
    <property type="entry name" value="5' to 3' exonuclease, C-terminal subdomain"/>
    <property type="match status" value="1"/>
</dbReference>
<evidence type="ECO:0000256" key="11">
    <source>
        <dbReference type="HAMAP-Rule" id="MF_01438"/>
    </source>
</evidence>
<dbReference type="PANTHER" id="PTHR34185">
    <property type="entry name" value="DIADENYLATE CYCLASE"/>
    <property type="match status" value="1"/>
</dbReference>
<keyword evidence="5 11" id="KW-0547">Nucleotide-binding</keyword>
<keyword evidence="4 11" id="KW-0548">Nucleotidyltransferase</keyword>
<organism evidence="13 14">
    <name type="scientific">Litchfieldia salsa</name>
    <dbReference type="NCBI Taxonomy" id="930152"/>
    <lineage>
        <taxon>Bacteria</taxon>
        <taxon>Bacillati</taxon>
        <taxon>Bacillota</taxon>
        <taxon>Bacilli</taxon>
        <taxon>Bacillales</taxon>
        <taxon>Bacillaceae</taxon>
        <taxon>Litchfieldia</taxon>
    </lineage>
</organism>
<dbReference type="GO" id="GO:0106408">
    <property type="term" value="F:diadenylate cyclase activity"/>
    <property type="evidence" value="ECO:0007669"/>
    <property type="project" value="UniProtKB-EC"/>
</dbReference>
<evidence type="ECO:0000256" key="4">
    <source>
        <dbReference type="ARBA" id="ARBA00022695"/>
    </source>
</evidence>
<dbReference type="InterPro" id="IPR050338">
    <property type="entry name" value="DisA"/>
</dbReference>
<feature type="binding site" evidence="11">
    <location>
        <position position="75"/>
    </location>
    <ligand>
        <name>ATP</name>
        <dbReference type="ChEBI" id="CHEBI:30616"/>
    </ligand>
</feature>
<dbReference type="GO" id="GO:0005524">
    <property type="term" value="F:ATP binding"/>
    <property type="evidence" value="ECO:0007669"/>
    <property type="project" value="UniProtKB-UniRule"/>
</dbReference>
<dbReference type="EC" id="2.7.7.85" evidence="11"/>
<reference evidence="14" key="1">
    <citation type="submission" date="2016-10" db="EMBL/GenBank/DDBJ databases">
        <authorList>
            <person name="Varghese N."/>
            <person name="Submissions S."/>
        </authorList>
    </citation>
    <scope>NUCLEOTIDE SEQUENCE [LARGE SCALE GENOMIC DNA]</scope>
    <source>
        <strain evidence="14">IBRC-M10078</strain>
    </source>
</reference>
<keyword evidence="10 11" id="KW-0234">DNA repair</keyword>
<evidence type="ECO:0000256" key="5">
    <source>
        <dbReference type="ARBA" id="ARBA00022741"/>
    </source>
</evidence>
<dbReference type="AlphaFoldDB" id="A0A1H0WUU4"/>
<dbReference type="InterPro" id="IPR010994">
    <property type="entry name" value="RuvA_2-like"/>
</dbReference>
<dbReference type="Proteomes" id="UP000199159">
    <property type="component" value="Unassembled WGS sequence"/>
</dbReference>
<sequence>MDEIIHHEQSLARILKFVAPGTPIREGIENVLSAKTGGLIVVGYNSPMERIVDGGFHINCIFSPASLYELAKMDGAIVLDDDGKNILISNAQLMPDPTTFSSETGMRHRTAERVARQTGNLVIAISQRRNVITLYKGDLRYVLKDIGVILTKGNQAIQTLDKYKSVLKQSIKDLSALEFESIVTFQEVVLVIHRIEMVVRIKSEILCYINELGTEGRLLSLQLKELLVSIEEEAASIIKDYSKGNSTDPYLILDQLQTLSNKELLDDFILLKLLGYSPITNLEEIVYPRGYRVLHKIPRLPSHIIENVTNHFKHLKHILTSSVEDLVEVEGIGEVRAKKIKSGLQYLKKQLTIDREI</sequence>
<name>A0A1H0WUU4_9BACI</name>
<feature type="binding site" evidence="11">
    <location>
        <begin position="106"/>
        <end position="110"/>
    </location>
    <ligand>
        <name>ATP</name>
        <dbReference type="ChEBI" id="CHEBI:30616"/>
    </ligand>
</feature>
<protein>
    <recommendedName>
        <fullName evidence="11">DNA integrity scanning protein DisA</fullName>
    </recommendedName>
    <alternativeName>
        <fullName evidence="11">Cyclic di-AMP synthase</fullName>
        <shortName evidence="11">c-di-AMP synthase</shortName>
    </alternativeName>
    <alternativeName>
        <fullName evidence="11">Diadenylate cyclase</fullName>
        <ecNumber evidence="11">2.7.7.85</ecNumber>
    </alternativeName>
</protein>
<evidence type="ECO:0000256" key="3">
    <source>
        <dbReference type="ARBA" id="ARBA00022679"/>
    </source>
</evidence>
<dbReference type="InterPro" id="IPR003390">
    <property type="entry name" value="DNA_integrity_scan_DisA_N"/>
</dbReference>
<evidence type="ECO:0000256" key="7">
    <source>
        <dbReference type="ARBA" id="ARBA00022840"/>
    </source>
</evidence>
<comment type="function">
    <text evidence="11">Participates in a DNA-damage check-point that is active prior to asymmetric division when DNA is damaged. DisA forms globular foci that rapidly scan along the chromosomes during sporulation, searching for lesions. When a lesion is present, DisA pauses at the lesion site. This triggers a cellular response that culminates in a temporary block in sporulation initiation.</text>
</comment>
<keyword evidence="6 11" id="KW-0227">DNA damage</keyword>
<feature type="domain" description="DAC" evidence="12">
    <location>
        <begin position="8"/>
        <end position="146"/>
    </location>
</feature>
<evidence type="ECO:0000256" key="6">
    <source>
        <dbReference type="ARBA" id="ARBA00022763"/>
    </source>
</evidence>
<comment type="catalytic activity">
    <reaction evidence="1 11">
        <text>2 ATP = 3',3'-c-di-AMP + 2 diphosphate</text>
        <dbReference type="Rhea" id="RHEA:35655"/>
        <dbReference type="ChEBI" id="CHEBI:30616"/>
        <dbReference type="ChEBI" id="CHEBI:33019"/>
        <dbReference type="ChEBI" id="CHEBI:71500"/>
        <dbReference type="EC" id="2.7.7.85"/>
    </reaction>
</comment>
<dbReference type="InterPro" id="IPR038331">
    <property type="entry name" value="DisA_sf"/>
</dbReference>
<evidence type="ECO:0000313" key="13">
    <source>
        <dbReference type="EMBL" id="SDP94544.1"/>
    </source>
</evidence>
<dbReference type="PANTHER" id="PTHR34185:SF3">
    <property type="entry name" value="DNA INTEGRITY SCANNING PROTEIN DISA"/>
    <property type="match status" value="1"/>
</dbReference>
<dbReference type="InterPro" id="IPR018906">
    <property type="entry name" value="DNA_integrity_scan_DisA_link"/>
</dbReference>
<evidence type="ECO:0000256" key="8">
    <source>
        <dbReference type="ARBA" id="ARBA00022842"/>
    </source>
</evidence>
<keyword evidence="7 11" id="KW-0067">ATP-binding</keyword>
<accession>A0A1H0WUU4</accession>
<evidence type="ECO:0000313" key="14">
    <source>
        <dbReference type="Proteomes" id="UP000199159"/>
    </source>
</evidence>
<dbReference type="EMBL" id="FNJU01000016">
    <property type="protein sequence ID" value="SDP94544.1"/>
    <property type="molecule type" value="Genomic_DNA"/>
</dbReference>
<dbReference type="InterPro" id="IPR023763">
    <property type="entry name" value="DNA_integrity_scanning_protein"/>
</dbReference>
<dbReference type="InterPro" id="IPR036888">
    <property type="entry name" value="DNA_integrity_DisA_N_sf"/>
</dbReference>
<dbReference type="FunFam" id="3.40.1700.10:FF:000001">
    <property type="entry name" value="DNA integrity scanning protein DisA"/>
    <property type="match status" value="1"/>
</dbReference>
<evidence type="ECO:0000256" key="10">
    <source>
        <dbReference type="ARBA" id="ARBA00023204"/>
    </source>
</evidence>
<evidence type="ECO:0000256" key="2">
    <source>
        <dbReference type="ARBA" id="ARBA00001946"/>
    </source>
</evidence>